<dbReference type="Proteomes" id="UP000235786">
    <property type="component" value="Unassembled WGS sequence"/>
</dbReference>
<dbReference type="EMBL" id="KZ613938">
    <property type="protein sequence ID" value="PMD47425.1"/>
    <property type="molecule type" value="Genomic_DNA"/>
</dbReference>
<keyword evidence="3" id="KW-1185">Reference proteome</keyword>
<feature type="region of interest" description="Disordered" evidence="1">
    <location>
        <begin position="1"/>
        <end position="104"/>
    </location>
</feature>
<reference evidence="2 3" key="1">
    <citation type="submission" date="2016-04" db="EMBL/GenBank/DDBJ databases">
        <title>A degradative enzymes factory behind the ericoid mycorrhizal symbiosis.</title>
        <authorList>
            <consortium name="DOE Joint Genome Institute"/>
            <person name="Martino E."/>
            <person name="Morin E."/>
            <person name="Grelet G."/>
            <person name="Kuo A."/>
            <person name="Kohler A."/>
            <person name="Daghino S."/>
            <person name="Barry K."/>
            <person name="Choi C."/>
            <person name="Cichocki N."/>
            <person name="Clum A."/>
            <person name="Copeland A."/>
            <person name="Hainaut M."/>
            <person name="Haridas S."/>
            <person name="Labutti K."/>
            <person name="Lindquist E."/>
            <person name="Lipzen A."/>
            <person name="Khouja H.-R."/>
            <person name="Murat C."/>
            <person name="Ohm R."/>
            <person name="Olson A."/>
            <person name="Spatafora J."/>
            <person name="Veneault-Fourrey C."/>
            <person name="Henrissat B."/>
            <person name="Grigoriev I."/>
            <person name="Martin F."/>
            <person name="Perotto S."/>
        </authorList>
    </citation>
    <scope>NUCLEOTIDE SEQUENCE [LARGE SCALE GENOMIC DNA]</scope>
    <source>
        <strain evidence="2 3">F</strain>
    </source>
</reference>
<protein>
    <submittedName>
        <fullName evidence="2">Uncharacterized protein</fullName>
    </submittedName>
</protein>
<feature type="compositionally biased region" description="Basic and acidic residues" evidence="1">
    <location>
        <begin position="75"/>
        <end position="87"/>
    </location>
</feature>
<dbReference type="OrthoDB" id="10596421at2759"/>
<feature type="compositionally biased region" description="Polar residues" evidence="1">
    <location>
        <begin position="33"/>
        <end position="63"/>
    </location>
</feature>
<accession>A0A2J6S9I6</accession>
<evidence type="ECO:0000256" key="1">
    <source>
        <dbReference type="SAM" id="MobiDB-lite"/>
    </source>
</evidence>
<proteinExistence type="predicted"/>
<evidence type="ECO:0000313" key="3">
    <source>
        <dbReference type="Proteomes" id="UP000235786"/>
    </source>
</evidence>
<evidence type="ECO:0000313" key="2">
    <source>
        <dbReference type="EMBL" id="PMD47425.1"/>
    </source>
</evidence>
<sequence>MATAEASPKISPTERNNSVMSKDPQAPEPPTTLGDTASTASKTTSIHSSIVTKEQSNNRTVQSALCGASPSMTAAKEETAPKSDKNTASKSKSSMYSATLSESSTGIPSIIEEENEHQLQRWVYETSNSVMPFSEKTQKLNPENQGQH</sequence>
<organism evidence="2 3">
    <name type="scientific">Hyaloscypha variabilis (strain UAMH 11265 / GT02V1 / F)</name>
    <name type="common">Meliniomyces variabilis</name>
    <dbReference type="NCBI Taxonomy" id="1149755"/>
    <lineage>
        <taxon>Eukaryota</taxon>
        <taxon>Fungi</taxon>
        <taxon>Dikarya</taxon>
        <taxon>Ascomycota</taxon>
        <taxon>Pezizomycotina</taxon>
        <taxon>Leotiomycetes</taxon>
        <taxon>Helotiales</taxon>
        <taxon>Hyaloscyphaceae</taxon>
        <taxon>Hyaloscypha</taxon>
        <taxon>Hyaloscypha variabilis</taxon>
    </lineage>
</organism>
<gene>
    <name evidence="2" type="ORF">L207DRAFT_576205</name>
</gene>
<feature type="compositionally biased region" description="Polar residues" evidence="1">
    <location>
        <begin position="88"/>
        <end position="104"/>
    </location>
</feature>
<dbReference type="AlphaFoldDB" id="A0A2J6S9I6"/>
<name>A0A2J6S9I6_HYAVF</name>